<comment type="caution">
    <text evidence="2">The sequence shown here is derived from an EMBL/GenBank/DDBJ whole genome shotgun (WGS) entry which is preliminary data.</text>
</comment>
<gene>
    <name evidence="2" type="ORF">ACFO0C_43215</name>
</gene>
<name>A0ABV8JDK1_9ACTN</name>
<evidence type="ECO:0000313" key="2">
    <source>
        <dbReference type="EMBL" id="MFC4071790.1"/>
    </source>
</evidence>
<feature type="transmembrane region" description="Helical" evidence="1">
    <location>
        <begin position="12"/>
        <end position="30"/>
    </location>
</feature>
<reference evidence="3" key="1">
    <citation type="journal article" date="2019" name="Int. J. Syst. Evol. Microbiol.">
        <title>The Global Catalogue of Microorganisms (GCM) 10K type strain sequencing project: providing services to taxonomists for standard genome sequencing and annotation.</title>
        <authorList>
            <consortium name="The Broad Institute Genomics Platform"/>
            <consortium name="The Broad Institute Genome Sequencing Center for Infectious Disease"/>
            <person name="Wu L."/>
            <person name="Ma J."/>
        </authorList>
    </citation>
    <scope>NUCLEOTIDE SEQUENCE [LARGE SCALE GENOMIC DNA]</scope>
    <source>
        <strain evidence="3">TBRC 5832</strain>
    </source>
</reference>
<feature type="transmembrane region" description="Helical" evidence="1">
    <location>
        <begin position="50"/>
        <end position="68"/>
    </location>
</feature>
<keyword evidence="1" id="KW-0472">Membrane</keyword>
<organism evidence="2 3">
    <name type="scientific">Actinoplanes subglobosus</name>
    <dbReference type="NCBI Taxonomy" id="1547892"/>
    <lineage>
        <taxon>Bacteria</taxon>
        <taxon>Bacillati</taxon>
        <taxon>Actinomycetota</taxon>
        <taxon>Actinomycetes</taxon>
        <taxon>Micromonosporales</taxon>
        <taxon>Micromonosporaceae</taxon>
        <taxon>Actinoplanes</taxon>
    </lineage>
</organism>
<protein>
    <recommendedName>
        <fullName evidence="4">Alkaline shock response membrane anchor protein AmaP</fullName>
    </recommendedName>
</protein>
<keyword evidence="3" id="KW-1185">Reference proteome</keyword>
<evidence type="ECO:0008006" key="4">
    <source>
        <dbReference type="Google" id="ProtNLM"/>
    </source>
</evidence>
<keyword evidence="1" id="KW-1133">Transmembrane helix</keyword>
<dbReference type="EMBL" id="JBHSBL010000029">
    <property type="protein sequence ID" value="MFC4071790.1"/>
    <property type="molecule type" value="Genomic_DNA"/>
</dbReference>
<evidence type="ECO:0000313" key="3">
    <source>
        <dbReference type="Proteomes" id="UP001595867"/>
    </source>
</evidence>
<dbReference type="RefSeq" id="WP_378072668.1">
    <property type="nucleotide sequence ID" value="NZ_JBHSBL010000029.1"/>
</dbReference>
<evidence type="ECO:0000256" key="1">
    <source>
        <dbReference type="SAM" id="Phobius"/>
    </source>
</evidence>
<sequence>MRRLVLGLDRTVTLVLGSALIAAGIVLVFRPGLRPRLDAVALHSATGQPWWPWACALLAITGVWWLLAHLPRPTIAALLLPGSGQPGRLLLDPRGPATLAAEILAETPGVRSAHGRVLRDRGQIVVVINAVAEPHANLDDIADAADAVTADLHAVLDRDDVTARVNLAVAGKRRALPRVS</sequence>
<keyword evidence="1" id="KW-0812">Transmembrane</keyword>
<proteinExistence type="predicted"/>
<dbReference type="Proteomes" id="UP001595867">
    <property type="component" value="Unassembled WGS sequence"/>
</dbReference>
<accession>A0ABV8JDK1</accession>